<dbReference type="GO" id="GO:0016020">
    <property type="term" value="C:membrane"/>
    <property type="evidence" value="ECO:0007669"/>
    <property type="project" value="InterPro"/>
</dbReference>
<sequence length="169" mass="18535">MWLFVAFLAVPLIEIALFIQVGGLIGLWPTLLVVVLTAIIGTWLVRTQGAMAINNIRRTFGELSDPTEPLAHGAMILIAGVLLLTPGFFTDALGFALLMPPVRVAVFRYLRKHVKVQRFEMGSGPSSQGPRGPRRGPVHPRDGDVIEGEFEELPPEKRPTHPGSGWTKH</sequence>
<evidence type="ECO:0000256" key="2">
    <source>
        <dbReference type="SAM" id="Phobius"/>
    </source>
</evidence>
<protein>
    <submittedName>
        <fullName evidence="3">FxsA family protein</fullName>
    </submittedName>
</protein>
<gene>
    <name evidence="3" type="ORF">DU478_02005</name>
</gene>
<organism evidence="3 4">
    <name type="scientific">Thalassococcus profundi</name>
    <dbReference type="NCBI Taxonomy" id="2282382"/>
    <lineage>
        <taxon>Bacteria</taxon>
        <taxon>Pseudomonadati</taxon>
        <taxon>Pseudomonadota</taxon>
        <taxon>Alphaproteobacteria</taxon>
        <taxon>Rhodobacterales</taxon>
        <taxon>Roseobacteraceae</taxon>
        <taxon>Thalassococcus</taxon>
    </lineage>
</organism>
<accession>A0A369TVR5</accession>
<keyword evidence="2" id="KW-0812">Transmembrane</keyword>
<keyword evidence="2" id="KW-1133">Transmembrane helix</keyword>
<feature type="region of interest" description="Disordered" evidence="1">
    <location>
        <begin position="120"/>
        <end position="169"/>
    </location>
</feature>
<reference evidence="3 4" key="1">
    <citation type="submission" date="2018-07" db="EMBL/GenBank/DDBJ databases">
        <title>Thalassococcus profundi sp. nov., a marine bacterium isolated from deep seawater of Okinawa Trough.</title>
        <authorList>
            <person name="Yu M."/>
        </authorList>
    </citation>
    <scope>NUCLEOTIDE SEQUENCE [LARGE SCALE GENOMIC DNA]</scope>
    <source>
        <strain evidence="3 4">WRAS1</strain>
    </source>
</reference>
<dbReference type="PANTHER" id="PTHR35335:SF1">
    <property type="entry name" value="UPF0716 PROTEIN FXSA"/>
    <property type="match status" value="1"/>
</dbReference>
<feature type="compositionally biased region" description="Low complexity" evidence="1">
    <location>
        <begin position="122"/>
        <end position="131"/>
    </location>
</feature>
<keyword evidence="2" id="KW-0472">Membrane</keyword>
<dbReference type="InterPro" id="IPR007313">
    <property type="entry name" value="FxsA"/>
</dbReference>
<feature type="transmembrane region" description="Helical" evidence="2">
    <location>
        <begin position="28"/>
        <end position="46"/>
    </location>
</feature>
<dbReference type="Pfam" id="PF04186">
    <property type="entry name" value="FxsA"/>
    <property type="match status" value="1"/>
</dbReference>
<dbReference type="Proteomes" id="UP000253977">
    <property type="component" value="Unassembled WGS sequence"/>
</dbReference>
<dbReference type="RefSeq" id="WP_114509247.1">
    <property type="nucleotide sequence ID" value="NZ_QPMK01000001.1"/>
</dbReference>
<evidence type="ECO:0000313" key="3">
    <source>
        <dbReference type="EMBL" id="RDD68267.1"/>
    </source>
</evidence>
<dbReference type="OrthoDB" id="9792788at2"/>
<evidence type="ECO:0000256" key="1">
    <source>
        <dbReference type="SAM" id="MobiDB-lite"/>
    </source>
</evidence>
<dbReference type="EMBL" id="QPMK01000001">
    <property type="protein sequence ID" value="RDD68267.1"/>
    <property type="molecule type" value="Genomic_DNA"/>
</dbReference>
<proteinExistence type="predicted"/>
<feature type="transmembrane region" description="Helical" evidence="2">
    <location>
        <begin position="67"/>
        <end position="86"/>
    </location>
</feature>
<comment type="caution">
    <text evidence="3">The sequence shown here is derived from an EMBL/GenBank/DDBJ whole genome shotgun (WGS) entry which is preliminary data.</text>
</comment>
<dbReference type="AlphaFoldDB" id="A0A369TVR5"/>
<dbReference type="NCBIfam" id="NF008528">
    <property type="entry name" value="PRK11463.1-2"/>
    <property type="match status" value="1"/>
</dbReference>
<keyword evidence="4" id="KW-1185">Reference proteome</keyword>
<dbReference type="PANTHER" id="PTHR35335">
    <property type="entry name" value="UPF0716 PROTEIN FXSA"/>
    <property type="match status" value="1"/>
</dbReference>
<name>A0A369TVR5_9RHOB</name>
<evidence type="ECO:0000313" key="4">
    <source>
        <dbReference type="Proteomes" id="UP000253977"/>
    </source>
</evidence>